<accession>A0A0C9XB25</accession>
<dbReference type="AlphaFoldDB" id="A0A0C9XB25"/>
<evidence type="ECO:0000313" key="1">
    <source>
        <dbReference type="EMBL" id="KIJ98688.1"/>
    </source>
</evidence>
<name>A0A0C9XB25_9AGAR</name>
<dbReference type="HOGENOM" id="CLU_3014492_0_0_1"/>
<reference evidence="1 2" key="1">
    <citation type="submission" date="2014-04" db="EMBL/GenBank/DDBJ databases">
        <authorList>
            <consortium name="DOE Joint Genome Institute"/>
            <person name="Kuo A."/>
            <person name="Kohler A."/>
            <person name="Nagy L.G."/>
            <person name="Floudas D."/>
            <person name="Copeland A."/>
            <person name="Barry K.W."/>
            <person name="Cichocki N."/>
            <person name="Veneault-Fourrey C."/>
            <person name="LaButti K."/>
            <person name="Lindquist E.A."/>
            <person name="Lipzen A."/>
            <person name="Lundell T."/>
            <person name="Morin E."/>
            <person name="Murat C."/>
            <person name="Sun H."/>
            <person name="Tunlid A."/>
            <person name="Henrissat B."/>
            <person name="Grigoriev I.V."/>
            <person name="Hibbett D.S."/>
            <person name="Martin F."/>
            <person name="Nordberg H.P."/>
            <person name="Cantor M.N."/>
            <person name="Hua S.X."/>
        </authorList>
    </citation>
    <scope>NUCLEOTIDE SEQUENCE [LARGE SCALE GENOMIC DNA]</scope>
    <source>
        <strain evidence="1 2">LaAM-08-1</strain>
    </source>
</reference>
<protein>
    <submittedName>
        <fullName evidence="1">Uncharacterized protein</fullName>
    </submittedName>
</protein>
<evidence type="ECO:0000313" key="2">
    <source>
        <dbReference type="Proteomes" id="UP000054477"/>
    </source>
</evidence>
<dbReference type="Proteomes" id="UP000054477">
    <property type="component" value="Unassembled WGS sequence"/>
</dbReference>
<proteinExistence type="predicted"/>
<gene>
    <name evidence="1" type="ORF">K443DRAFT_680531</name>
</gene>
<keyword evidence="2" id="KW-1185">Reference proteome</keyword>
<sequence length="56" mass="5993">MLQSSFAVTAHPRGGSQLRLIIPHQAAGAVYTGQRTLKQIENGMVETWDMVNGGPA</sequence>
<reference evidence="2" key="2">
    <citation type="submission" date="2015-01" db="EMBL/GenBank/DDBJ databases">
        <title>Evolutionary Origins and Diversification of the Mycorrhizal Mutualists.</title>
        <authorList>
            <consortium name="DOE Joint Genome Institute"/>
            <consortium name="Mycorrhizal Genomics Consortium"/>
            <person name="Kohler A."/>
            <person name="Kuo A."/>
            <person name="Nagy L.G."/>
            <person name="Floudas D."/>
            <person name="Copeland A."/>
            <person name="Barry K.W."/>
            <person name="Cichocki N."/>
            <person name="Veneault-Fourrey C."/>
            <person name="LaButti K."/>
            <person name="Lindquist E.A."/>
            <person name="Lipzen A."/>
            <person name="Lundell T."/>
            <person name="Morin E."/>
            <person name="Murat C."/>
            <person name="Riley R."/>
            <person name="Ohm R."/>
            <person name="Sun H."/>
            <person name="Tunlid A."/>
            <person name="Henrissat B."/>
            <person name="Grigoriev I.V."/>
            <person name="Hibbett D.S."/>
            <person name="Martin F."/>
        </authorList>
    </citation>
    <scope>NUCLEOTIDE SEQUENCE [LARGE SCALE GENOMIC DNA]</scope>
    <source>
        <strain evidence="2">LaAM-08-1</strain>
    </source>
</reference>
<dbReference type="EMBL" id="KN838663">
    <property type="protein sequence ID" value="KIJ98688.1"/>
    <property type="molecule type" value="Genomic_DNA"/>
</dbReference>
<organism evidence="1 2">
    <name type="scientific">Laccaria amethystina LaAM-08-1</name>
    <dbReference type="NCBI Taxonomy" id="1095629"/>
    <lineage>
        <taxon>Eukaryota</taxon>
        <taxon>Fungi</taxon>
        <taxon>Dikarya</taxon>
        <taxon>Basidiomycota</taxon>
        <taxon>Agaricomycotina</taxon>
        <taxon>Agaricomycetes</taxon>
        <taxon>Agaricomycetidae</taxon>
        <taxon>Agaricales</taxon>
        <taxon>Agaricineae</taxon>
        <taxon>Hydnangiaceae</taxon>
        <taxon>Laccaria</taxon>
    </lineage>
</organism>